<proteinExistence type="predicted"/>
<accession>A0ABY7Z9M6</accession>
<evidence type="ECO:0000313" key="1">
    <source>
        <dbReference type="EMBL" id="WDR36190.1"/>
    </source>
</evidence>
<keyword evidence="2" id="KW-1185">Reference proteome</keyword>
<reference evidence="1 2" key="1">
    <citation type="submission" date="2022-07" db="EMBL/GenBank/DDBJ databases">
        <authorList>
            <person name="Abrouk D."/>
            <person name="Moenne-Loccoz Y."/>
            <person name="Todorovic I."/>
            <person name="Raicevic V."/>
            <person name="Jovicic-Petrovic J."/>
        </authorList>
    </citation>
    <scope>NUCLEOTIDE SEQUENCE [LARGE SCALE GENOMIC DNA]</scope>
    <source>
        <strain evidence="2">IT-P374</strain>
    </source>
</reference>
<dbReference type="EMBL" id="CP101655">
    <property type="protein sequence ID" value="WDR36190.1"/>
    <property type="molecule type" value="Genomic_DNA"/>
</dbReference>
<protein>
    <submittedName>
        <fullName evidence="1">DUF4917 family protein</fullName>
    </submittedName>
</protein>
<dbReference type="RefSeq" id="WP_274658402.1">
    <property type="nucleotide sequence ID" value="NZ_CP101655.1"/>
</dbReference>
<gene>
    <name evidence="1" type="ORF">NN484_00285</name>
</gene>
<evidence type="ECO:0000313" key="2">
    <source>
        <dbReference type="Proteomes" id="UP001222282"/>
    </source>
</evidence>
<sequence length="322" mass="36758">MARKVLIFGNGIGMAHNPDHFSLSMALENIWDEPRYLPEDHKQMISRCIGSNGEPPEGEDELDKLHMVVSSCKMINSLQDAQAQWLTPQGQQFPREVSRYIHKVATRLHIYDDPLPEQFLEPLFAFLRETNSHVATLNYDRLIYGQLVDNGLCAGYDGNLIDGFWGSGFAADNLVRRQGRNFGYYLHLHGSPLFYTDQNGATCKLTRDNLSILTDVLDNHIVLTHVKHKRSVIDGSYILRTYWSYLHNCCHEAEEIVVFGYSGADTHLNDVLAAYAQSTPIRVIEWEGAGHDAARRFFWSRAFRSDNVRVVPLENILEFTGW</sequence>
<organism evidence="1 2">
    <name type="scientific">Pseudomonas serboccidentalis</name>
    <dbReference type="NCBI Taxonomy" id="2964670"/>
    <lineage>
        <taxon>Bacteria</taxon>
        <taxon>Pseudomonadati</taxon>
        <taxon>Pseudomonadota</taxon>
        <taxon>Gammaproteobacteria</taxon>
        <taxon>Pseudomonadales</taxon>
        <taxon>Pseudomonadaceae</taxon>
        <taxon>Pseudomonas</taxon>
    </lineage>
</organism>
<dbReference type="InterPro" id="IPR032581">
    <property type="entry name" value="DUF4917"/>
</dbReference>
<name>A0ABY7Z9M6_9PSED</name>
<dbReference type="Pfam" id="PF16263">
    <property type="entry name" value="DUF4917"/>
    <property type="match status" value="1"/>
</dbReference>
<dbReference type="Proteomes" id="UP001222282">
    <property type="component" value="Chromosome"/>
</dbReference>